<name>A0ACC2CVL0_DIPCM</name>
<organism evidence="1 2">
    <name type="scientific">Diphasiastrum complanatum</name>
    <name type="common">Issler's clubmoss</name>
    <name type="synonym">Lycopodium complanatum</name>
    <dbReference type="NCBI Taxonomy" id="34168"/>
    <lineage>
        <taxon>Eukaryota</taxon>
        <taxon>Viridiplantae</taxon>
        <taxon>Streptophyta</taxon>
        <taxon>Embryophyta</taxon>
        <taxon>Tracheophyta</taxon>
        <taxon>Lycopodiopsida</taxon>
        <taxon>Lycopodiales</taxon>
        <taxon>Lycopodiaceae</taxon>
        <taxon>Lycopodioideae</taxon>
        <taxon>Diphasiastrum</taxon>
    </lineage>
</organism>
<gene>
    <name evidence="1" type="ORF">O6H91_08G022800</name>
</gene>
<comment type="caution">
    <text evidence="1">The sequence shown here is derived from an EMBL/GenBank/DDBJ whole genome shotgun (WGS) entry which is preliminary data.</text>
</comment>
<accession>A0ACC2CVL0</accession>
<evidence type="ECO:0000313" key="2">
    <source>
        <dbReference type="Proteomes" id="UP001162992"/>
    </source>
</evidence>
<dbReference type="Proteomes" id="UP001162992">
    <property type="component" value="Chromosome 8"/>
</dbReference>
<reference evidence="2" key="1">
    <citation type="journal article" date="2024" name="Proc. Natl. Acad. Sci. U.S.A.">
        <title>Extraordinary preservation of gene collinearity over three hundred million years revealed in homosporous lycophytes.</title>
        <authorList>
            <person name="Li C."/>
            <person name="Wickell D."/>
            <person name="Kuo L.Y."/>
            <person name="Chen X."/>
            <person name="Nie B."/>
            <person name="Liao X."/>
            <person name="Peng D."/>
            <person name="Ji J."/>
            <person name="Jenkins J."/>
            <person name="Williams M."/>
            <person name="Shu S."/>
            <person name="Plott C."/>
            <person name="Barry K."/>
            <person name="Rajasekar S."/>
            <person name="Grimwood J."/>
            <person name="Han X."/>
            <person name="Sun S."/>
            <person name="Hou Z."/>
            <person name="He W."/>
            <person name="Dai G."/>
            <person name="Sun C."/>
            <person name="Schmutz J."/>
            <person name="Leebens-Mack J.H."/>
            <person name="Li F.W."/>
            <person name="Wang L."/>
        </authorList>
    </citation>
    <scope>NUCLEOTIDE SEQUENCE [LARGE SCALE GENOMIC DNA]</scope>
    <source>
        <strain evidence="2">cv. PW_Plant_1</strain>
    </source>
</reference>
<keyword evidence="2" id="KW-1185">Reference proteome</keyword>
<evidence type="ECO:0000313" key="1">
    <source>
        <dbReference type="EMBL" id="KAJ7546056.1"/>
    </source>
</evidence>
<protein>
    <submittedName>
        <fullName evidence="1">Uncharacterized protein</fullName>
    </submittedName>
</protein>
<sequence>MKEEDSFPFKVGEIIESKYNTDGYRGSWFKSEIVKISSRNGGEVWCALKYPDYPDEKLTWTKAYQFTPFLDKDSKQKIKELMLRPVFPLVVQRCNYNQNMYLGSTVAVVDDEWKTGDLVDWWKDGCFWECQIIEILDKENVKVELPKRPIGEGNGSPYIAASRDLRPSLKWCPKYGWRVPSKVKPYERSCVLLLNVQAEPSYAVKIDPDTMTEPGVAVTKHGEEAARLSHLGESTSYDDILDMRKSRYQKTEKVKRCPEASFASSCVGSCRGDCTSCSGEAVQKRIEAIVDSQMDFTGVDSRAWVGEDAKPTERVSDMRKKLMLRQLSRKIVRNAKRGFWARRFTPLNSCITAVQQKLDHGLDKAHFQHVDSHFEDAFAVHNVPFSVATPPLFSECRNRSTGGKSSCDRIGPLGGSPGLDSGENNVKVGDFTDVVMEVVGREIYNKEQNTCSLQSNVKLDEFHGASSQAEMMNAKNSEITLKDLEVPMAFTTYVWEGHCDSQKESLGLLQQEKFQHQACILALPAFNRLPAHERRKIEGHKRISSLKKLLDINESHTQDVNKSPAYWKQQRIDTACPLKSGIEFAHCAPASRLRGRTPPSNYLLEGNNMHSSYQKAFDPPCAAVRPEKSGQNQNIEAASHRTVVAEDANTEEIIAMLLSLQEMGEKLNFMKDCLQLGMRKLFQKREKAIWNVTTNIQ</sequence>
<proteinExistence type="predicted"/>
<dbReference type="EMBL" id="CM055099">
    <property type="protein sequence ID" value="KAJ7546056.1"/>
    <property type="molecule type" value="Genomic_DNA"/>
</dbReference>